<dbReference type="InterPro" id="IPR011765">
    <property type="entry name" value="Pept_M16_N"/>
</dbReference>
<dbReference type="AlphaFoldDB" id="B3PDW3"/>
<evidence type="ECO:0000259" key="15">
    <source>
        <dbReference type="Pfam" id="PF00675"/>
    </source>
</evidence>
<evidence type="ECO:0000259" key="17">
    <source>
        <dbReference type="Pfam" id="PF16187"/>
    </source>
</evidence>
<evidence type="ECO:0000256" key="1">
    <source>
        <dbReference type="ARBA" id="ARBA00001947"/>
    </source>
</evidence>
<keyword evidence="20" id="KW-1185">Reference proteome</keyword>
<evidence type="ECO:0000256" key="13">
    <source>
        <dbReference type="ARBA" id="ARBA00033450"/>
    </source>
</evidence>
<dbReference type="InterPro" id="IPR050626">
    <property type="entry name" value="Peptidase_M16"/>
</dbReference>
<dbReference type="EC" id="3.4.24.55" evidence="4"/>
<evidence type="ECO:0000256" key="7">
    <source>
        <dbReference type="ARBA" id="ARBA00022723"/>
    </source>
</evidence>
<keyword evidence="7" id="KW-0479">Metal-binding</keyword>
<dbReference type="RefSeq" id="WP_012488743.1">
    <property type="nucleotide sequence ID" value="NC_010995.1"/>
</dbReference>
<evidence type="ECO:0000256" key="9">
    <source>
        <dbReference type="ARBA" id="ARBA00022833"/>
    </source>
</evidence>
<evidence type="ECO:0000256" key="2">
    <source>
        <dbReference type="ARBA" id="ARBA00002184"/>
    </source>
</evidence>
<proteinExistence type="inferred from homology"/>
<comment type="function">
    <text evidence="2">Endopeptidase that degrades small peptides of less than 7 kDa, such as glucagon and insulin.</text>
</comment>
<sequence>MRITSPLPLMHTGNAKIMRAWIAALLLLTLFVAGCQSGQLRQAAPQDPSLVTIIKSPNDDRQYQALLLPNGLQVVLVSDPSLENSAASLAVGVGSAHNPVDQLGLAHYLEHMLFLGTEKYPEPDGFMKYTQANGGMTNAFTAYDKTNYMFQINAGKFDEALDRFSDYFKKPTFDPHYSDKERNAVHNEWSLQKAQDGWNLFALMGVTANPANPSSKFNIGNLDTLVDKPDSKLHATMLAFYERYYSANIMKLTLVGKQSLPELKALAEKHFAAIPNKNIELPHVTEPGLTKAEMGKSLYYKPIKDMRALYVDFPVKSNKEQWRLKPNEYVNNLITSEEQGTLGEQLRSKGLVKMVTAFVEPDIYGPDGILRIQAELTDAGLQQQDEIIAAIFAYVDLIKRDGLKQNYFRELQAMRAKDFDNAPKPQPLQQAVGLTMSQFDLPVENLLNADYVYERYDPKAIKSLLAQLDKRRARIWYINPGVETDKPIPYFDGTYALRETRADEYTRWASLSAGYRFNLPPLNDLFTDKPAPIVESLYLKPQAVVSAAGVEAYLVHPEHYREDKGALSVQINVDFAKSSARQAVLAELLNEVYNKQNVTLVDRAGRASLGVNLYLTVTSSQGISIQGYTTKHEQLLTQLLQSFVALEINEQRFAEAVDTLQKNLANRSKDHVFRQLFSHLGRVVTQQSYSPDEQLAALAQVKREDLLSYYAAVKKDPLLRIFAAGNYSEAHVKHLAQTAAQLLPGTRAPRQRALNSYMTPAAGKPLVFSGDVELADSALLQAWFRPAKSDAEQAQLAVLNALYGNAFFMQLRTHEQLGYAVMSREYPVDDIPGFIMLVQSSSVDLPHIKARIDKFRKDYLATLKAIEPAEVDLARQALIANVLQKPTDFYAEMNLYLNEFLQGKYRFDARDRYLASLQQVTKADLVAIYEQLLYGDKGGTALLQLRGTNFKDKPYAKVK</sequence>
<dbReference type="STRING" id="498211.CJA_3166"/>
<dbReference type="PROSITE" id="PS00143">
    <property type="entry name" value="INSULINASE"/>
    <property type="match status" value="1"/>
</dbReference>
<dbReference type="SUPFAM" id="SSF63411">
    <property type="entry name" value="LuxS/MPP-like metallohydrolase"/>
    <property type="match status" value="4"/>
</dbReference>
<evidence type="ECO:0000256" key="8">
    <source>
        <dbReference type="ARBA" id="ARBA00022801"/>
    </source>
</evidence>
<protein>
    <recommendedName>
        <fullName evidence="5">Protease 3</fullName>
        <ecNumber evidence="4">3.4.24.55</ecNumber>
    </recommendedName>
    <alternativeName>
        <fullName evidence="13">Pitrilysin</fullName>
    </alternativeName>
    <alternativeName>
        <fullName evidence="12">Protease III</fullName>
    </alternativeName>
    <alternativeName>
        <fullName evidence="11">Protease pi</fullName>
    </alternativeName>
</protein>
<dbReference type="eggNOG" id="COG1025">
    <property type="taxonomic scope" value="Bacteria"/>
</dbReference>
<name>B3PDW3_CELJU</name>
<feature type="domain" description="Peptidase M16 middle/third" evidence="17">
    <location>
        <begin position="419"/>
        <end position="697"/>
    </location>
</feature>
<evidence type="ECO:0000259" key="18">
    <source>
        <dbReference type="Pfam" id="PF22456"/>
    </source>
</evidence>
<dbReference type="Pfam" id="PF16187">
    <property type="entry name" value="Peptidase_M16_M"/>
    <property type="match status" value="1"/>
</dbReference>
<evidence type="ECO:0000313" key="20">
    <source>
        <dbReference type="Proteomes" id="UP000001036"/>
    </source>
</evidence>
<feature type="domain" description="Peptidase M16 N-terminal" evidence="15">
    <location>
        <begin position="74"/>
        <end position="192"/>
    </location>
</feature>
<keyword evidence="9" id="KW-0862">Zinc</keyword>
<evidence type="ECO:0000313" key="19">
    <source>
        <dbReference type="EMBL" id="ACE83881.1"/>
    </source>
</evidence>
<dbReference type="KEGG" id="cja:CJA_3166"/>
<dbReference type="Pfam" id="PF00675">
    <property type="entry name" value="Peptidase_M16"/>
    <property type="match status" value="1"/>
</dbReference>
<organism evidence="19 20">
    <name type="scientific">Cellvibrio japonicus (strain Ueda107)</name>
    <name type="common">Pseudomonas fluorescens subsp. cellulosa</name>
    <dbReference type="NCBI Taxonomy" id="498211"/>
    <lineage>
        <taxon>Bacteria</taxon>
        <taxon>Pseudomonadati</taxon>
        <taxon>Pseudomonadota</taxon>
        <taxon>Gammaproteobacteria</taxon>
        <taxon>Cellvibrionales</taxon>
        <taxon>Cellvibrionaceae</taxon>
        <taxon>Cellvibrio</taxon>
    </lineage>
</organism>
<evidence type="ECO:0000259" key="16">
    <source>
        <dbReference type="Pfam" id="PF05193"/>
    </source>
</evidence>
<dbReference type="InterPro" id="IPR001431">
    <property type="entry name" value="Pept_M16_Zn_BS"/>
</dbReference>
<dbReference type="GO" id="GO:0004222">
    <property type="term" value="F:metalloendopeptidase activity"/>
    <property type="evidence" value="ECO:0007669"/>
    <property type="project" value="UniProtKB-EC"/>
</dbReference>
<keyword evidence="8 19" id="KW-0378">Hydrolase</keyword>
<dbReference type="InterPro" id="IPR054734">
    <property type="entry name" value="PqqF-like_C_4"/>
</dbReference>
<dbReference type="FunFam" id="3.30.830.10:FF:000012">
    <property type="entry name" value="Protease 3"/>
    <property type="match status" value="1"/>
</dbReference>
<dbReference type="PROSITE" id="PS51257">
    <property type="entry name" value="PROKAR_LIPOPROTEIN"/>
    <property type="match status" value="1"/>
</dbReference>
<dbReference type="OrthoDB" id="9811314at2"/>
<dbReference type="Gene3D" id="3.30.830.10">
    <property type="entry name" value="Metalloenzyme, LuxS/M16 peptidase-like"/>
    <property type="match status" value="4"/>
</dbReference>
<dbReference type="Proteomes" id="UP000001036">
    <property type="component" value="Chromosome"/>
</dbReference>
<comment type="cofactor">
    <cofactor evidence="1">
        <name>Zn(2+)</name>
        <dbReference type="ChEBI" id="CHEBI:29105"/>
    </cofactor>
</comment>
<gene>
    <name evidence="19" type="ordered locus">CJA_3166</name>
</gene>
<dbReference type="InterPro" id="IPR007863">
    <property type="entry name" value="Peptidase_M16_C"/>
</dbReference>
<keyword evidence="6" id="KW-0645">Protease</keyword>
<dbReference type="EMBL" id="CP000934">
    <property type="protein sequence ID" value="ACE83881.1"/>
    <property type="molecule type" value="Genomic_DNA"/>
</dbReference>
<dbReference type="HOGENOM" id="CLU_004639_1_1_6"/>
<reference evidence="19 20" key="1">
    <citation type="journal article" date="2008" name="J. Bacteriol.">
        <title>Insights into plant cell wall degradation from the genome sequence of the soil bacterium Cellvibrio japonicus.</title>
        <authorList>
            <person name="Deboy R.T."/>
            <person name="Mongodin E.F."/>
            <person name="Fouts D.E."/>
            <person name="Tailford L.E."/>
            <person name="Khouri H."/>
            <person name="Emerson J.B."/>
            <person name="Mohamoud Y."/>
            <person name="Watkins K."/>
            <person name="Henrissat B."/>
            <person name="Gilbert H.J."/>
            <person name="Nelson K.E."/>
        </authorList>
    </citation>
    <scope>NUCLEOTIDE SEQUENCE [LARGE SCALE GENOMIC DNA]</scope>
    <source>
        <strain evidence="19 20">Ueda107</strain>
    </source>
</reference>
<evidence type="ECO:0000256" key="11">
    <source>
        <dbReference type="ARBA" id="ARBA00029597"/>
    </source>
</evidence>
<comment type="similarity">
    <text evidence="3 14">Belongs to the peptidase M16 family.</text>
</comment>
<dbReference type="Pfam" id="PF22456">
    <property type="entry name" value="PqqF-like_C_4"/>
    <property type="match status" value="1"/>
</dbReference>
<dbReference type="InterPro" id="IPR032632">
    <property type="entry name" value="Peptidase_M16_M"/>
</dbReference>
<dbReference type="Pfam" id="PF05193">
    <property type="entry name" value="Peptidase_M16_C"/>
    <property type="match status" value="1"/>
</dbReference>
<evidence type="ECO:0000256" key="4">
    <source>
        <dbReference type="ARBA" id="ARBA00012449"/>
    </source>
</evidence>
<dbReference type="PANTHER" id="PTHR43690">
    <property type="entry name" value="NARDILYSIN"/>
    <property type="match status" value="1"/>
</dbReference>
<evidence type="ECO:0000256" key="10">
    <source>
        <dbReference type="ARBA" id="ARBA00023049"/>
    </source>
</evidence>
<dbReference type="GO" id="GO:0005737">
    <property type="term" value="C:cytoplasm"/>
    <property type="evidence" value="ECO:0007669"/>
    <property type="project" value="UniProtKB-ARBA"/>
</dbReference>
<accession>B3PDW3</accession>
<dbReference type="GO" id="GO:0046872">
    <property type="term" value="F:metal ion binding"/>
    <property type="evidence" value="ECO:0007669"/>
    <property type="project" value="UniProtKB-KW"/>
</dbReference>
<evidence type="ECO:0000256" key="5">
    <source>
        <dbReference type="ARBA" id="ARBA00017565"/>
    </source>
</evidence>
<feature type="domain" description="Coenzyme PQQ synthesis protein F-like C-terminal lobe" evidence="18">
    <location>
        <begin position="799"/>
        <end position="894"/>
    </location>
</feature>
<dbReference type="InterPro" id="IPR011249">
    <property type="entry name" value="Metalloenz_LuxS/M16"/>
</dbReference>
<dbReference type="PANTHER" id="PTHR43690:SF18">
    <property type="entry name" value="INSULIN-DEGRADING ENZYME-RELATED"/>
    <property type="match status" value="1"/>
</dbReference>
<keyword evidence="10" id="KW-0482">Metalloprotease</keyword>
<evidence type="ECO:0000256" key="3">
    <source>
        <dbReference type="ARBA" id="ARBA00007261"/>
    </source>
</evidence>
<dbReference type="GO" id="GO:0006508">
    <property type="term" value="P:proteolysis"/>
    <property type="evidence" value="ECO:0007669"/>
    <property type="project" value="UniProtKB-KW"/>
</dbReference>
<evidence type="ECO:0000256" key="14">
    <source>
        <dbReference type="RuleBase" id="RU004447"/>
    </source>
</evidence>
<feature type="domain" description="Peptidase M16 C-terminal" evidence="16">
    <location>
        <begin position="237"/>
        <end position="413"/>
    </location>
</feature>
<evidence type="ECO:0000256" key="12">
    <source>
        <dbReference type="ARBA" id="ARBA00031184"/>
    </source>
</evidence>
<evidence type="ECO:0000256" key="6">
    <source>
        <dbReference type="ARBA" id="ARBA00022670"/>
    </source>
</evidence>